<gene>
    <name evidence="2" type="ORF">MERR_LOCUS23184</name>
</gene>
<dbReference type="InterPro" id="IPR036691">
    <property type="entry name" value="Endo/exonu/phosph_ase_sf"/>
</dbReference>
<feature type="domain" description="Endonuclease/exonuclease/phosphatase" evidence="1">
    <location>
        <begin position="2"/>
        <end position="189"/>
    </location>
</feature>
<accession>A0A6D2J4V6</accession>
<dbReference type="GO" id="GO:0003824">
    <property type="term" value="F:catalytic activity"/>
    <property type="evidence" value="ECO:0007669"/>
    <property type="project" value="InterPro"/>
</dbReference>
<name>A0A6D2J4V6_9BRAS</name>
<dbReference type="PANTHER" id="PTHR33710:SF79">
    <property type="entry name" value="OS06G0205337 PROTEIN"/>
    <property type="match status" value="1"/>
</dbReference>
<dbReference type="InterPro" id="IPR005135">
    <property type="entry name" value="Endo/exonuclease/phosphatase"/>
</dbReference>
<comment type="caution">
    <text evidence="2">The sequence shown here is derived from an EMBL/GenBank/DDBJ whole genome shotgun (WGS) entry which is preliminary data.</text>
</comment>
<reference evidence="2" key="1">
    <citation type="submission" date="2020-01" db="EMBL/GenBank/DDBJ databases">
        <authorList>
            <person name="Mishra B."/>
        </authorList>
    </citation>
    <scope>NUCLEOTIDE SEQUENCE [LARGE SCALE GENOMIC DNA]</scope>
</reference>
<dbReference type="Pfam" id="PF03372">
    <property type="entry name" value="Exo_endo_phos"/>
    <property type="match status" value="1"/>
</dbReference>
<organism evidence="2 3">
    <name type="scientific">Microthlaspi erraticum</name>
    <dbReference type="NCBI Taxonomy" id="1685480"/>
    <lineage>
        <taxon>Eukaryota</taxon>
        <taxon>Viridiplantae</taxon>
        <taxon>Streptophyta</taxon>
        <taxon>Embryophyta</taxon>
        <taxon>Tracheophyta</taxon>
        <taxon>Spermatophyta</taxon>
        <taxon>Magnoliopsida</taxon>
        <taxon>eudicotyledons</taxon>
        <taxon>Gunneridae</taxon>
        <taxon>Pentapetalae</taxon>
        <taxon>rosids</taxon>
        <taxon>malvids</taxon>
        <taxon>Brassicales</taxon>
        <taxon>Brassicaceae</taxon>
        <taxon>Coluteocarpeae</taxon>
        <taxon>Microthlaspi</taxon>
    </lineage>
</organism>
<dbReference type="Gene3D" id="3.60.10.10">
    <property type="entry name" value="Endonuclease/exonuclease/phosphatase"/>
    <property type="match status" value="1"/>
</dbReference>
<dbReference type="PANTHER" id="PTHR33710">
    <property type="entry name" value="BNAC02G09200D PROTEIN"/>
    <property type="match status" value="1"/>
</dbReference>
<proteinExistence type="predicted"/>
<dbReference type="AlphaFoldDB" id="A0A6D2J4V6"/>
<dbReference type="SUPFAM" id="SSF56219">
    <property type="entry name" value="DNase I-like"/>
    <property type="match status" value="1"/>
</dbReference>
<sequence>METKNNEEYITKHISLVDYGTRFLVPPHSPGGGGLALYWKTEVNLTIQASCDNYIEVAISYKGKTFKTTFVYGEPDHSKRRKIWEAITENHIDKEVPWFLTGDFNDILDHDEKSGGPERPEGTFGDFRTFFSQGDLYDLPHSGNPLSWRGVRYSHLVHCRLDRAISNGLWAEAFPRSRSYYLEFEGSDHRPLLSILETNLKRKRGIFRYDRSLIDNEEVIKLVKEAWNSSVTSSVEHKITNCRRAISKWNKEHHINSQKIINEEKRKLELAMSSSSIDQGEILTINHNLSSAYQKEEE</sequence>
<evidence type="ECO:0000313" key="2">
    <source>
        <dbReference type="EMBL" id="CAA7035949.1"/>
    </source>
</evidence>
<dbReference type="EMBL" id="CACVBM020001162">
    <property type="protein sequence ID" value="CAA7035949.1"/>
    <property type="molecule type" value="Genomic_DNA"/>
</dbReference>
<evidence type="ECO:0000313" key="3">
    <source>
        <dbReference type="Proteomes" id="UP000467841"/>
    </source>
</evidence>
<protein>
    <recommendedName>
        <fullName evidence="1">Endonuclease/exonuclease/phosphatase domain-containing protein</fullName>
    </recommendedName>
</protein>
<evidence type="ECO:0000259" key="1">
    <source>
        <dbReference type="Pfam" id="PF03372"/>
    </source>
</evidence>
<dbReference type="OrthoDB" id="1110142at2759"/>
<keyword evidence="3" id="KW-1185">Reference proteome</keyword>
<dbReference type="Proteomes" id="UP000467841">
    <property type="component" value="Unassembled WGS sequence"/>
</dbReference>